<sequence length="461" mass="53776">MPTDNLRGISLRDKYKGMGKNSDNNYPAQLSHKRQRDHPQINSYRGPEDKENIGNNVLVKQEYNDDLMTFEPEDGKSYESDLQSSYRNNKYEHDTNQDTQHPSNGLSNLQSPQIEPRYLQFENSNPVCGSARLQTAPEYSRAEESLVSYADKLKKYKQENESLRKMLSENSLDTRPIKPQKFIEKLVARSLSNAKTQGREKKESRNIGQEKAIFQDTQETMFETSPLRDFKDANAGHRNNNKNQILKNEYNFTEKNSFIVSQSSFENTHQRKEEDNSRNICSVNLSIPEVVPENKDQSFYEDHELLENPQKCLQKLKVEEAKTRKLTEIVEELKVQLKKTRNEIIILREEKSLKRRTKSKTKENKRQSFILNLKNPKIHTTFSKQGRCNSKKTIVKSSNKCIERELMRNPSKYKFAKVSGRRTSKPRFVKMSKSGKPGSEYKNRRGSSRRTARNPSKEIKY</sequence>
<keyword evidence="1" id="KW-0175">Coiled coil</keyword>
<evidence type="ECO:0000256" key="1">
    <source>
        <dbReference type="SAM" id="Coils"/>
    </source>
</evidence>
<feature type="coiled-coil region" evidence="1">
    <location>
        <begin position="139"/>
        <end position="173"/>
    </location>
</feature>
<feature type="compositionally biased region" description="Polar residues" evidence="2">
    <location>
        <begin position="97"/>
        <end position="110"/>
    </location>
</feature>
<feature type="compositionally biased region" description="Basic residues" evidence="2">
    <location>
        <begin position="419"/>
        <end position="430"/>
    </location>
</feature>
<evidence type="ECO:0000313" key="3">
    <source>
        <dbReference type="EMBL" id="CAI2365566.1"/>
    </source>
</evidence>
<comment type="caution">
    <text evidence="3">The sequence shown here is derived from an EMBL/GenBank/DDBJ whole genome shotgun (WGS) entry which is preliminary data.</text>
</comment>
<dbReference type="EMBL" id="CAMPGE010006688">
    <property type="protein sequence ID" value="CAI2365566.1"/>
    <property type="molecule type" value="Genomic_DNA"/>
</dbReference>
<feature type="region of interest" description="Disordered" evidence="2">
    <location>
        <begin position="414"/>
        <end position="461"/>
    </location>
</feature>
<evidence type="ECO:0000313" key="4">
    <source>
        <dbReference type="Proteomes" id="UP001295684"/>
    </source>
</evidence>
<feature type="region of interest" description="Disordered" evidence="2">
    <location>
        <begin position="91"/>
        <end position="110"/>
    </location>
</feature>
<proteinExistence type="predicted"/>
<protein>
    <submittedName>
        <fullName evidence="3">Uncharacterized protein</fullName>
    </submittedName>
</protein>
<name>A0AAD1UFB9_EUPCR</name>
<feature type="coiled-coil region" evidence="1">
    <location>
        <begin position="316"/>
        <end position="350"/>
    </location>
</feature>
<reference evidence="3" key="1">
    <citation type="submission" date="2023-07" db="EMBL/GenBank/DDBJ databases">
        <authorList>
            <consortium name="AG Swart"/>
            <person name="Singh M."/>
            <person name="Singh A."/>
            <person name="Seah K."/>
            <person name="Emmerich C."/>
        </authorList>
    </citation>
    <scope>NUCLEOTIDE SEQUENCE</scope>
    <source>
        <strain evidence="3">DP1</strain>
    </source>
</reference>
<evidence type="ECO:0000256" key="2">
    <source>
        <dbReference type="SAM" id="MobiDB-lite"/>
    </source>
</evidence>
<gene>
    <name evidence="3" type="ORF">ECRASSUSDP1_LOCUS6884</name>
</gene>
<keyword evidence="4" id="KW-1185">Reference proteome</keyword>
<accession>A0AAD1UFB9</accession>
<organism evidence="3 4">
    <name type="scientific">Euplotes crassus</name>
    <dbReference type="NCBI Taxonomy" id="5936"/>
    <lineage>
        <taxon>Eukaryota</taxon>
        <taxon>Sar</taxon>
        <taxon>Alveolata</taxon>
        <taxon>Ciliophora</taxon>
        <taxon>Intramacronucleata</taxon>
        <taxon>Spirotrichea</taxon>
        <taxon>Hypotrichia</taxon>
        <taxon>Euplotida</taxon>
        <taxon>Euplotidae</taxon>
        <taxon>Moneuplotes</taxon>
    </lineage>
</organism>
<feature type="region of interest" description="Disordered" evidence="2">
    <location>
        <begin position="1"/>
        <end position="56"/>
    </location>
</feature>
<dbReference type="AlphaFoldDB" id="A0AAD1UFB9"/>
<dbReference type="Proteomes" id="UP001295684">
    <property type="component" value="Unassembled WGS sequence"/>
</dbReference>